<dbReference type="Proteomes" id="UP000216306">
    <property type="component" value="Unassembled WGS sequence"/>
</dbReference>
<gene>
    <name evidence="2" type="ORF">ALP42_02569</name>
    <name evidence="1" type="ORF">CC205_13575</name>
</gene>
<comment type="caution">
    <text evidence="2">The sequence shown here is derived from an EMBL/GenBank/DDBJ whole genome shotgun (WGS) entry which is preliminary data.</text>
</comment>
<accession>A0AB74BDR9</accession>
<evidence type="ECO:0000313" key="2">
    <source>
        <dbReference type="EMBL" id="RMT72200.1"/>
    </source>
</evidence>
<reference evidence="2 4" key="2">
    <citation type="submission" date="2018-08" db="EMBL/GenBank/DDBJ databases">
        <title>Recombination of ecologically and evolutionarily significant loci maintains genetic cohesion in the Pseudomonas syringae species complex.</title>
        <authorList>
            <person name="Dillon M."/>
            <person name="Thakur S."/>
            <person name="Almeida R.N.D."/>
            <person name="Weir B.S."/>
            <person name="Guttman D.S."/>
        </authorList>
    </citation>
    <scope>NUCLEOTIDE SEQUENCE [LARGE SCALE GENOMIC DNA]</scope>
    <source>
        <strain evidence="2 4">ICMP 13786</strain>
    </source>
</reference>
<dbReference type="AlphaFoldDB" id="A0AB74BDR9"/>
<sequence length="149" mass="15867">MKILAGICAVLLVGLLLALWRIDHVSTSLTSATSTIATLEAAAESRRNTQRLLLDLDTKHTQDLTNAQNTNAQLRAAVATGKRRLSVKATCPTVRGTASPTGMDDDQARADIDPASAERIVTIANDGDDAIRALNGLQDYITTACIPRK</sequence>
<evidence type="ECO:0000313" key="3">
    <source>
        <dbReference type="Proteomes" id="UP000216306"/>
    </source>
</evidence>
<proteinExistence type="predicted"/>
<dbReference type="Proteomes" id="UP000268636">
    <property type="component" value="Unassembled WGS sequence"/>
</dbReference>
<dbReference type="RefSeq" id="WP_031595299.1">
    <property type="nucleotide sequence ID" value="NZ_NIAY01000061.1"/>
</dbReference>
<evidence type="ECO:0000313" key="4">
    <source>
        <dbReference type="Proteomes" id="UP000268636"/>
    </source>
</evidence>
<evidence type="ECO:0000313" key="1">
    <source>
        <dbReference type="EMBL" id="PAB32819.1"/>
    </source>
</evidence>
<dbReference type="EMBL" id="RBTN01000250">
    <property type="protein sequence ID" value="RMT72200.1"/>
    <property type="molecule type" value="Genomic_DNA"/>
</dbReference>
<dbReference type="InterPro" id="IPR004929">
    <property type="entry name" value="I-spanin"/>
</dbReference>
<dbReference type="GO" id="GO:0044659">
    <property type="term" value="P:viral release from host cell by cytolysis"/>
    <property type="evidence" value="ECO:0007669"/>
    <property type="project" value="InterPro"/>
</dbReference>
<name>A0AB74BDR9_PSESS</name>
<dbReference type="EMBL" id="NIAY01000061">
    <property type="protein sequence ID" value="PAB32819.1"/>
    <property type="molecule type" value="Genomic_DNA"/>
</dbReference>
<organism evidence="2 4">
    <name type="scientific">Pseudomonas savastanoi pv. nerii</name>
    <dbReference type="NCBI Taxonomy" id="360921"/>
    <lineage>
        <taxon>Bacteria</taxon>
        <taxon>Pseudomonadati</taxon>
        <taxon>Pseudomonadota</taxon>
        <taxon>Gammaproteobacteria</taxon>
        <taxon>Pseudomonadales</taxon>
        <taxon>Pseudomonadaceae</taxon>
        <taxon>Pseudomonas</taxon>
    </lineage>
</organism>
<reference evidence="1 3" key="1">
    <citation type="submission" date="2017-05" db="EMBL/GenBank/DDBJ databases">
        <title>Comparative genomic of Pseudomonas savastanoi pathovars.</title>
        <authorList>
            <person name="Pintado A."/>
            <person name="Moreno-Perez A."/>
            <person name="Caballo-Ponce E."/>
            <person name="Murillo J."/>
            <person name="Bardaji L."/>
            <person name="Cerboneschi M."/>
            <person name="Rodriguez-Palenzuela P."/>
            <person name="Ramos C."/>
            <person name="Tegli S."/>
        </authorList>
    </citation>
    <scope>NUCLEOTIDE SEQUENCE [LARGE SCALE GENOMIC DNA]</scope>
    <source>
        <strain evidence="1 3">ESC 23</strain>
    </source>
</reference>
<dbReference type="Pfam" id="PF03245">
    <property type="entry name" value="Phage_lysis"/>
    <property type="match status" value="1"/>
</dbReference>
<protein>
    <submittedName>
        <fullName evidence="2">Endopeptidase</fullName>
    </submittedName>
    <submittedName>
        <fullName evidence="1">Lysis protein</fullName>
    </submittedName>
</protein>